<dbReference type="EMBL" id="RPGO01000045">
    <property type="protein sequence ID" value="RZB28567.1"/>
    <property type="molecule type" value="Genomic_DNA"/>
</dbReference>
<reference evidence="8" key="1">
    <citation type="submission" date="2019-01" db="EMBL/GenBank/DDBJ databases">
        <title>Anaerobic oxidation of ethane by archaea from a marine hydrocarbon seep.</title>
        <authorList>
            <person name="Musat F."/>
        </authorList>
    </citation>
    <scope>NUCLEOTIDE SEQUENCE [LARGE SCALE GENOMIC DNA]</scope>
</reference>
<feature type="transmembrane region" description="Helical" evidence="6">
    <location>
        <begin position="25"/>
        <end position="45"/>
    </location>
</feature>
<feature type="transmembrane region" description="Helical" evidence="6">
    <location>
        <begin position="100"/>
        <end position="119"/>
    </location>
</feature>
<keyword evidence="3 6" id="KW-0812">Transmembrane</keyword>
<protein>
    <submittedName>
        <fullName evidence="7">Cobalt/nickel transport system permease protein</fullName>
    </submittedName>
</protein>
<evidence type="ECO:0000256" key="2">
    <source>
        <dbReference type="ARBA" id="ARBA00022475"/>
    </source>
</evidence>
<evidence type="ECO:0000256" key="1">
    <source>
        <dbReference type="ARBA" id="ARBA00004141"/>
    </source>
</evidence>
<organism evidence="7 8">
    <name type="scientific">Candidatus Argoarchaeum ethanivorans</name>
    <dbReference type="NCBI Taxonomy" id="2608793"/>
    <lineage>
        <taxon>Archaea</taxon>
        <taxon>Methanobacteriati</taxon>
        <taxon>Methanobacteriota</taxon>
        <taxon>Stenosarchaea group</taxon>
        <taxon>Methanomicrobia</taxon>
        <taxon>Methanosarcinales</taxon>
        <taxon>Methanosarcinales incertae sedis</taxon>
        <taxon>GOM Arc I cluster</taxon>
        <taxon>Candidatus Argoarchaeum</taxon>
    </lineage>
</organism>
<proteinExistence type="predicted"/>
<dbReference type="PANTHER" id="PTHR34857">
    <property type="entry name" value="SLL0384 PROTEIN"/>
    <property type="match status" value="1"/>
</dbReference>
<sequence>MSLTVEGSRLVSIRGVPVTYEGVRYGSLIIMRAVAAVTLVLTMLGTMKFDTTIKALYMLRVPGPLVQMLMFTYRYIFVLLDEFSRMWRAMSCKGFVLKANMYALSMLGNVVGMLIVKSYERADRVYKSMISKGYTGSPMNMAAFNMVTRDYALTVLIIGIAILLRMYSVILPVVS</sequence>
<dbReference type="CDD" id="cd16914">
    <property type="entry name" value="EcfT"/>
    <property type="match status" value="1"/>
</dbReference>
<gene>
    <name evidence="7" type="ORF">AEth_02021</name>
</gene>
<dbReference type="AlphaFoldDB" id="A0A8B3RXT1"/>
<dbReference type="InterPro" id="IPR051611">
    <property type="entry name" value="ECF_transporter_component"/>
</dbReference>
<feature type="transmembrane region" description="Helical" evidence="6">
    <location>
        <begin position="151"/>
        <end position="174"/>
    </location>
</feature>
<keyword evidence="4 6" id="KW-1133">Transmembrane helix</keyword>
<keyword evidence="5 6" id="KW-0472">Membrane</keyword>
<accession>A0A8B3RXT1</accession>
<feature type="transmembrane region" description="Helical" evidence="6">
    <location>
        <begin position="57"/>
        <end position="80"/>
    </location>
</feature>
<dbReference type="Proteomes" id="UP000291831">
    <property type="component" value="Unassembled WGS sequence"/>
</dbReference>
<evidence type="ECO:0000313" key="7">
    <source>
        <dbReference type="EMBL" id="RZB28567.1"/>
    </source>
</evidence>
<evidence type="ECO:0000256" key="5">
    <source>
        <dbReference type="ARBA" id="ARBA00023136"/>
    </source>
</evidence>
<name>A0A8B3RXT1_9EURY</name>
<evidence type="ECO:0000256" key="4">
    <source>
        <dbReference type="ARBA" id="ARBA00022989"/>
    </source>
</evidence>
<dbReference type="InterPro" id="IPR003339">
    <property type="entry name" value="ABC/ECF_trnsptr_transmembrane"/>
</dbReference>
<comment type="caution">
    <text evidence="7">The sequence shown here is derived from an EMBL/GenBank/DDBJ whole genome shotgun (WGS) entry which is preliminary data.</text>
</comment>
<comment type="subcellular location">
    <subcellularLocation>
        <location evidence="1">Membrane</location>
        <topology evidence="1">Multi-pass membrane protein</topology>
    </subcellularLocation>
</comment>
<dbReference type="GO" id="GO:0005886">
    <property type="term" value="C:plasma membrane"/>
    <property type="evidence" value="ECO:0007669"/>
    <property type="project" value="UniProtKB-ARBA"/>
</dbReference>
<keyword evidence="2" id="KW-1003">Cell membrane</keyword>
<evidence type="ECO:0000256" key="3">
    <source>
        <dbReference type="ARBA" id="ARBA00022692"/>
    </source>
</evidence>
<evidence type="ECO:0000313" key="8">
    <source>
        <dbReference type="Proteomes" id="UP000291831"/>
    </source>
</evidence>
<dbReference type="Pfam" id="PF02361">
    <property type="entry name" value="CbiQ"/>
    <property type="match status" value="1"/>
</dbReference>
<evidence type="ECO:0000256" key="6">
    <source>
        <dbReference type="SAM" id="Phobius"/>
    </source>
</evidence>
<dbReference type="PANTHER" id="PTHR34857:SF2">
    <property type="entry name" value="SLL0384 PROTEIN"/>
    <property type="match status" value="1"/>
</dbReference>